<comment type="similarity">
    <text evidence="1">Belongs to the glycosyl hydrolase 29 family.</text>
</comment>
<accession>A0A9J6HB34</accession>
<dbReference type="GO" id="GO:0016139">
    <property type="term" value="P:glycoside catabolic process"/>
    <property type="evidence" value="ECO:0007669"/>
    <property type="project" value="TreeGrafter"/>
</dbReference>
<dbReference type="Pfam" id="PF01120">
    <property type="entry name" value="Alpha_L_fucos"/>
    <property type="match status" value="1"/>
</dbReference>
<dbReference type="EMBL" id="JABSTR010003544">
    <property type="protein sequence ID" value="KAH9384963.1"/>
    <property type="molecule type" value="Genomic_DNA"/>
</dbReference>
<keyword evidence="5" id="KW-0326">Glycosidase</keyword>
<dbReference type="GO" id="GO:0006004">
    <property type="term" value="P:fucose metabolic process"/>
    <property type="evidence" value="ECO:0007669"/>
    <property type="project" value="TreeGrafter"/>
</dbReference>
<evidence type="ECO:0000256" key="1">
    <source>
        <dbReference type="ARBA" id="ARBA00007951"/>
    </source>
</evidence>
<dbReference type="PANTHER" id="PTHR10030:SF37">
    <property type="entry name" value="ALPHA-L-FUCOSIDASE-RELATED"/>
    <property type="match status" value="1"/>
</dbReference>
<dbReference type="VEuPathDB" id="VectorBase:HLOH_047660"/>
<dbReference type="OMA" id="VPECVEF"/>
<evidence type="ECO:0000256" key="5">
    <source>
        <dbReference type="ARBA" id="ARBA00023295"/>
    </source>
</evidence>
<dbReference type="InterPro" id="IPR057739">
    <property type="entry name" value="Glyco_hydro_29_N"/>
</dbReference>
<evidence type="ECO:0000256" key="4">
    <source>
        <dbReference type="ARBA" id="ARBA00022801"/>
    </source>
</evidence>
<dbReference type="InterPro" id="IPR000933">
    <property type="entry name" value="Glyco_hydro_29"/>
</dbReference>
<proteinExistence type="inferred from homology"/>
<dbReference type="InterPro" id="IPR017853">
    <property type="entry name" value="GH"/>
</dbReference>
<organism evidence="8 9">
    <name type="scientific">Haemaphysalis longicornis</name>
    <name type="common">Bush tick</name>
    <dbReference type="NCBI Taxonomy" id="44386"/>
    <lineage>
        <taxon>Eukaryota</taxon>
        <taxon>Metazoa</taxon>
        <taxon>Ecdysozoa</taxon>
        <taxon>Arthropoda</taxon>
        <taxon>Chelicerata</taxon>
        <taxon>Arachnida</taxon>
        <taxon>Acari</taxon>
        <taxon>Parasitiformes</taxon>
        <taxon>Ixodida</taxon>
        <taxon>Ixodoidea</taxon>
        <taxon>Ixodidae</taxon>
        <taxon>Haemaphysalinae</taxon>
        <taxon>Haemaphysalis</taxon>
    </lineage>
</organism>
<dbReference type="Proteomes" id="UP000821853">
    <property type="component" value="Unassembled WGS sequence"/>
</dbReference>
<evidence type="ECO:0000256" key="6">
    <source>
        <dbReference type="SAM" id="SignalP"/>
    </source>
</evidence>
<dbReference type="GO" id="GO:0004560">
    <property type="term" value="F:alpha-L-fucosidase activity"/>
    <property type="evidence" value="ECO:0007669"/>
    <property type="project" value="UniProtKB-EC"/>
</dbReference>
<keyword evidence="9" id="KW-1185">Reference proteome</keyword>
<dbReference type="AlphaFoldDB" id="A0A9J6HB34"/>
<feature type="chain" id="PRO_5039922635" description="alpha-L-fucosidase" evidence="6">
    <location>
        <begin position="21"/>
        <end position="113"/>
    </location>
</feature>
<dbReference type="SUPFAM" id="SSF51445">
    <property type="entry name" value="(Trans)glycosidases"/>
    <property type="match status" value="1"/>
</dbReference>
<evidence type="ECO:0000259" key="7">
    <source>
        <dbReference type="Pfam" id="PF01120"/>
    </source>
</evidence>
<feature type="domain" description="Glycoside hydrolase family 29 N-terminal" evidence="7">
    <location>
        <begin position="22"/>
        <end position="112"/>
    </location>
</feature>
<evidence type="ECO:0000313" key="9">
    <source>
        <dbReference type="Proteomes" id="UP000821853"/>
    </source>
</evidence>
<reference evidence="8 9" key="1">
    <citation type="journal article" date="2020" name="Cell">
        <title>Large-Scale Comparative Analyses of Tick Genomes Elucidate Their Genetic Diversity and Vector Capacities.</title>
        <authorList>
            <consortium name="Tick Genome and Microbiome Consortium (TIGMIC)"/>
            <person name="Jia N."/>
            <person name="Wang J."/>
            <person name="Shi W."/>
            <person name="Du L."/>
            <person name="Sun Y."/>
            <person name="Zhan W."/>
            <person name="Jiang J.F."/>
            <person name="Wang Q."/>
            <person name="Zhang B."/>
            <person name="Ji P."/>
            <person name="Bell-Sakyi L."/>
            <person name="Cui X.M."/>
            <person name="Yuan T.T."/>
            <person name="Jiang B.G."/>
            <person name="Yang W.F."/>
            <person name="Lam T.T."/>
            <person name="Chang Q.C."/>
            <person name="Ding S.J."/>
            <person name="Wang X.J."/>
            <person name="Zhu J.G."/>
            <person name="Ruan X.D."/>
            <person name="Zhao L."/>
            <person name="Wei J.T."/>
            <person name="Ye R.Z."/>
            <person name="Que T.C."/>
            <person name="Du C.H."/>
            <person name="Zhou Y.H."/>
            <person name="Cheng J.X."/>
            <person name="Dai P.F."/>
            <person name="Guo W.B."/>
            <person name="Han X.H."/>
            <person name="Huang E.J."/>
            <person name="Li L.F."/>
            <person name="Wei W."/>
            <person name="Gao Y.C."/>
            <person name="Liu J.Z."/>
            <person name="Shao H.Z."/>
            <person name="Wang X."/>
            <person name="Wang C.C."/>
            <person name="Yang T.C."/>
            <person name="Huo Q.B."/>
            <person name="Li W."/>
            <person name="Chen H.Y."/>
            <person name="Chen S.E."/>
            <person name="Zhou L.G."/>
            <person name="Ni X.B."/>
            <person name="Tian J.H."/>
            <person name="Sheng Y."/>
            <person name="Liu T."/>
            <person name="Pan Y.S."/>
            <person name="Xia L.Y."/>
            <person name="Li J."/>
            <person name="Zhao F."/>
            <person name="Cao W.C."/>
        </authorList>
    </citation>
    <scope>NUCLEOTIDE SEQUENCE [LARGE SCALE GENOMIC DNA]</scope>
    <source>
        <strain evidence="8">HaeL-2018</strain>
    </source>
</reference>
<feature type="signal peptide" evidence="6">
    <location>
        <begin position="1"/>
        <end position="20"/>
    </location>
</feature>
<name>A0A9J6HB34_HAELO</name>
<gene>
    <name evidence="8" type="ORF">HPB48_026990</name>
</gene>
<dbReference type="GO" id="GO:0005764">
    <property type="term" value="C:lysosome"/>
    <property type="evidence" value="ECO:0007669"/>
    <property type="project" value="TreeGrafter"/>
</dbReference>
<evidence type="ECO:0000256" key="3">
    <source>
        <dbReference type="ARBA" id="ARBA00022729"/>
    </source>
</evidence>
<evidence type="ECO:0000256" key="2">
    <source>
        <dbReference type="ARBA" id="ARBA00012662"/>
    </source>
</evidence>
<dbReference type="Gene3D" id="3.20.20.80">
    <property type="entry name" value="Glycosidases"/>
    <property type="match status" value="1"/>
</dbReference>
<protein>
    <recommendedName>
        <fullName evidence="2">alpha-L-fucosidase</fullName>
        <ecNumber evidence="2">3.2.1.51</ecNumber>
    </recommendedName>
</protein>
<keyword evidence="4" id="KW-0378">Hydrolase</keyword>
<dbReference type="OrthoDB" id="6039950at2759"/>
<dbReference type="PANTHER" id="PTHR10030">
    <property type="entry name" value="ALPHA-L-FUCOSIDASE"/>
    <property type="match status" value="1"/>
</dbReference>
<dbReference type="EC" id="3.2.1.51" evidence="2"/>
<sequence>MGVLACLLLSLASLVAPCRGVTRYTPDWSSLDTRPVPPWYDEAKFGIFLHWGVFSVPSFWGACLWYCWEFQKVPECVEFMKDNYRPGFSYQEFASQFTAEFFDPDRWADIFHR</sequence>
<dbReference type="SMART" id="SM00812">
    <property type="entry name" value="Alpha_L_fucos"/>
    <property type="match status" value="1"/>
</dbReference>
<evidence type="ECO:0000313" key="8">
    <source>
        <dbReference type="EMBL" id="KAH9384963.1"/>
    </source>
</evidence>
<comment type="caution">
    <text evidence="8">The sequence shown here is derived from an EMBL/GenBank/DDBJ whole genome shotgun (WGS) entry which is preliminary data.</text>
</comment>
<keyword evidence="3 6" id="KW-0732">Signal</keyword>